<dbReference type="InterPro" id="IPR051678">
    <property type="entry name" value="AGP_Transferase"/>
</dbReference>
<dbReference type="Gene3D" id="3.90.1200.10">
    <property type="match status" value="1"/>
</dbReference>
<dbReference type="STRING" id="554155.C5FNJ2"/>
<dbReference type="PANTHER" id="PTHR21310:SF15">
    <property type="entry name" value="AMINOGLYCOSIDE PHOSPHOTRANSFERASE DOMAIN-CONTAINING PROTEIN"/>
    <property type="match status" value="1"/>
</dbReference>
<sequence length="404" mass="46096">MSASRSILRPSYKWTGFRGLDQDSEGYKQMQKVLASADFEYLKSRAILLRAKAEILPADITCTIDTTRFACGFNNIVLEVAFSDSVYWVARIQYRRASATGFCQDVMLSEVATMRLVRSRTPIPAPEIFDYDISENNPCGYPYILAQCLPGQTCDGPIAKSAPPHCLPKIARQLANVFFEFQKISFDSIGPVMPRRDAGTEYEVVPINPGARLPQTSLEYFYKDRLKENERIITAHPGDSDWLTACWVLKLATDHTYINNRINGPFPLCHLDLHYGNLLFDEEFNLTGVLDWSHAQTMPLERLALCPEFIAFPGLSDEENRSIIEFKTLVIQSLKELETNANHSRNLTSLSDYMESPRAEIAYLCQFSNSRQALWFAKRACKLMFGEEISWDQLKRIYGMKRLD</sequence>
<reference evidence="3" key="1">
    <citation type="journal article" date="2012" name="MBio">
        <title>Comparative genome analysis of Trichophyton rubrum and related dermatophytes reveals candidate genes involved in infection.</title>
        <authorList>
            <person name="Martinez D.A."/>
            <person name="Oliver B.G."/>
            <person name="Graeser Y."/>
            <person name="Goldberg J.M."/>
            <person name="Li W."/>
            <person name="Martinez-Rossi N.M."/>
            <person name="Monod M."/>
            <person name="Shelest E."/>
            <person name="Barton R.C."/>
            <person name="Birch E."/>
            <person name="Brakhage A.A."/>
            <person name="Chen Z."/>
            <person name="Gurr S.J."/>
            <person name="Heiman D."/>
            <person name="Heitman J."/>
            <person name="Kosti I."/>
            <person name="Rossi A."/>
            <person name="Saif S."/>
            <person name="Samalova M."/>
            <person name="Saunders C.W."/>
            <person name="Shea T."/>
            <person name="Summerbell R.C."/>
            <person name="Xu J."/>
            <person name="Young S."/>
            <person name="Zeng Q."/>
            <person name="Birren B.W."/>
            <person name="Cuomo C.A."/>
            <person name="White T.C."/>
        </authorList>
    </citation>
    <scope>NUCLEOTIDE SEQUENCE [LARGE SCALE GENOMIC DNA]</scope>
    <source>
        <strain evidence="3">ATCC MYA-4605 / CBS 113480</strain>
    </source>
</reference>
<dbReference type="RefSeq" id="XP_002846688.1">
    <property type="nucleotide sequence ID" value="XM_002846642.1"/>
</dbReference>
<dbReference type="OMA" id="WIARIPY"/>
<dbReference type="EMBL" id="DS995704">
    <property type="protein sequence ID" value="EEQ31606.1"/>
    <property type="molecule type" value="Genomic_DNA"/>
</dbReference>
<feature type="domain" description="Aminoglycoside phosphotransferase" evidence="1">
    <location>
        <begin position="108"/>
        <end position="299"/>
    </location>
</feature>
<dbReference type="eggNOG" id="ENOG502SI0S">
    <property type="taxonomic scope" value="Eukaryota"/>
</dbReference>
<dbReference type="PANTHER" id="PTHR21310">
    <property type="entry name" value="AMINOGLYCOSIDE PHOSPHOTRANSFERASE-RELATED-RELATED"/>
    <property type="match status" value="1"/>
</dbReference>
<organism evidence="2 3">
    <name type="scientific">Arthroderma otae (strain ATCC MYA-4605 / CBS 113480)</name>
    <name type="common">Microsporum canis</name>
    <dbReference type="NCBI Taxonomy" id="554155"/>
    <lineage>
        <taxon>Eukaryota</taxon>
        <taxon>Fungi</taxon>
        <taxon>Dikarya</taxon>
        <taxon>Ascomycota</taxon>
        <taxon>Pezizomycotina</taxon>
        <taxon>Eurotiomycetes</taxon>
        <taxon>Eurotiomycetidae</taxon>
        <taxon>Onygenales</taxon>
        <taxon>Arthrodermataceae</taxon>
        <taxon>Microsporum</taxon>
    </lineage>
</organism>
<dbReference type="SUPFAM" id="SSF56112">
    <property type="entry name" value="Protein kinase-like (PK-like)"/>
    <property type="match status" value="1"/>
</dbReference>
<dbReference type="HOGENOM" id="CLU_053876_2_0_1"/>
<dbReference type="Pfam" id="PF01636">
    <property type="entry name" value="APH"/>
    <property type="match status" value="1"/>
</dbReference>
<dbReference type="Proteomes" id="UP000002035">
    <property type="component" value="Unassembled WGS sequence"/>
</dbReference>
<keyword evidence="3" id="KW-1185">Reference proteome</keyword>
<gene>
    <name evidence="2" type="ORF">MCYG_04425</name>
</gene>
<dbReference type="OrthoDB" id="10003767at2759"/>
<dbReference type="AlphaFoldDB" id="C5FNJ2"/>
<proteinExistence type="predicted"/>
<dbReference type="VEuPathDB" id="FungiDB:MCYG_04425"/>
<evidence type="ECO:0000313" key="2">
    <source>
        <dbReference type="EMBL" id="EEQ31606.1"/>
    </source>
</evidence>
<dbReference type="InterPro" id="IPR002575">
    <property type="entry name" value="Aminoglycoside_PTrfase"/>
</dbReference>
<accession>C5FNJ2</accession>
<name>C5FNJ2_ARTOC</name>
<evidence type="ECO:0000313" key="3">
    <source>
        <dbReference type="Proteomes" id="UP000002035"/>
    </source>
</evidence>
<evidence type="ECO:0000259" key="1">
    <source>
        <dbReference type="Pfam" id="PF01636"/>
    </source>
</evidence>
<dbReference type="InterPro" id="IPR011009">
    <property type="entry name" value="Kinase-like_dom_sf"/>
</dbReference>
<protein>
    <recommendedName>
        <fullName evidence="1">Aminoglycoside phosphotransferase domain-containing protein</fullName>
    </recommendedName>
</protein>
<dbReference type="GeneID" id="9229799"/>